<accession>A0A815Q3U7</accession>
<gene>
    <name evidence="1" type="ORF">IZO911_LOCUS42754</name>
</gene>
<evidence type="ECO:0000313" key="1">
    <source>
        <dbReference type="EMBL" id="CAF1457921.1"/>
    </source>
</evidence>
<dbReference type="PANTHER" id="PTHR46954">
    <property type="entry name" value="C2H2-TYPE DOMAIN-CONTAINING PROTEIN"/>
    <property type="match status" value="1"/>
</dbReference>
<dbReference type="Proteomes" id="UP000663860">
    <property type="component" value="Unassembled WGS sequence"/>
</dbReference>
<name>A0A815Q3U7_9BILA</name>
<dbReference type="PANTHER" id="PTHR46954:SF1">
    <property type="entry name" value="C2H2-TYPE DOMAIN-CONTAINING PROTEIN"/>
    <property type="match status" value="1"/>
</dbReference>
<dbReference type="AlphaFoldDB" id="A0A815Q3U7"/>
<evidence type="ECO:0000313" key="2">
    <source>
        <dbReference type="Proteomes" id="UP000663860"/>
    </source>
</evidence>
<organism evidence="1 2">
    <name type="scientific">Adineta steineri</name>
    <dbReference type="NCBI Taxonomy" id="433720"/>
    <lineage>
        <taxon>Eukaryota</taxon>
        <taxon>Metazoa</taxon>
        <taxon>Spiralia</taxon>
        <taxon>Gnathifera</taxon>
        <taxon>Rotifera</taxon>
        <taxon>Eurotatoria</taxon>
        <taxon>Bdelloidea</taxon>
        <taxon>Adinetida</taxon>
        <taxon>Adinetidae</taxon>
        <taxon>Adineta</taxon>
    </lineage>
</organism>
<proteinExistence type="predicted"/>
<comment type="caution">
    <text evidence="1">The sequence shown here is derived from an EMBL/GenBank/DDBJ whole genome shotgun (WGS) entry which is preliminary data.</text>
</comment>
<reference evidence="1" key="1">
    <citation type="submission" date="2021-02" db="EMBL/GenBank/DDBJ databases">
        <authorList>
            <person name="Nowell W R."/>
        </authorList>
    </citation>
    <scope>NUCLEOTIDE SEQUENCE</scope>
</reference>
<protein>
    <submittedName>
        <fullName evidence="1">Uncharacterized protein</fullName>
    </submittedName>
</protein>
<sequence>MVKSSGLLTSKRHVSTVPVKLIRVQNAGHHPHSDSRFAAATIEYLKDLAILLGSKSAFVISQDDKTRVPLDLSAAKKTSTIINAFRNNLDALFVAINAPGHSAYNQVEHCMAPLSHD</sequence>
<dbReference type="EMBL" id="CAJNOE010001913">
    <property type="protein sequence ID" value="CAF1457921.1"/>
    <property type="molecule type" value="Genomic_DNA"/>
</dbReference>